<evidence type="ECO:0000313" key="1">
    <source>
        <dbReference type="EMBL" id="KAJ7610472.1"/>
    </source>
</evidence>
<dbReference type="EMBL" id="JARKIF010000035">
    <property type="protein sequence ID" value="KAJ7610472.1"/>
    <property type="molecule type" value="Genomic_DNA"/>
</dbReference>
<dbReference type="AlphaFoldDB" id="A0AAD7B4M2"/>
<organism evidence="1 2">
    <name type="scientific">Roridomyces roridus</name>
    <dbReference type="NCBI Taxonomy" id="1738132"/>
    <lineage>
        <taxon>Eukaryota</taxon>
        <taxon>Fungi</taxon>
        <taxon>Dikarya</taxon>
        <taxon>Basidiomycota</taxon>
        <taxon>Agaricomycotina</taxon>
        <taxon>Agaricomycetes</taxon>
        <taxon>Agaricomycetidae</taxon>
        <taxon>Agaricales</taxon>
        <taxon>Marasmiineae</taxon>
        <taxon>Mycenaceae</taxon>
        <taxon>Roridomyces</taxon>
    </lineage>
</organism>
<comment type="caution">
    <text evidence="1">The sequence shown here is derived from an EMBL/GenBank/DDBJ whole genome shotgun (WGS) entry which is preliminary data.</text>
</comment>
<name>A0AAD7B4M2_9AGAR</name>
<keyword evidence="2" id="KW-1185">Reference proteome</keyword>
<reference evidence="1" key="1">
    <citation type="submission" date="2023-03" db="EMBL/GenBank/DDBJ databases">
        <title>Massive genome expansion in bonnet fungi (Mycena s.s.) driven by repeated elements and novel gene families across ecological guilds.</title>
        <authorList>
            <consortium name="Lawrence Berkeley National Laboratory"/>
            <person name="Harder C.B."/>
            <person name="Miyauchi S."/>
            <person name="Viragh M."/>
            <person name="Kuo A."/>
            <person name="Thoen E."/>
            <person name="Andreopoulos B."/>
            <person name="Lu D."/>
            <person name="Skrede I."/>
            <person name="Drula E."/>
            <person name="Henrissat B."/>
            <person name="Morin E."/>
            <person name="Kohler A."/>
            <person name="Barry K."/>
            <person name="LaButti K."/>
            <person name="Morin E."/>
            <person name="Salamov A."/>
            <person name="Lipzen A."/>
            <person name="Mereny Z."/>
            <person name="Hegedus B."/>
            <person name="Baldrian P."/>
            <person name="Stursova M."/>
            <person name="Weitz H."/>
            <person name="Taylor A."/>
            <person name="Grigoriev I.V."/>
            <person name="Nagy L.G."/>
            <person name="Martin F."/>
            <person name="Kauserud H."/>
        </authorList>
    </citation>
    <scope>NUCLEOTIDE SEQUENCE</scope>
    <source>
        <strain evidence="1">9284</strain>
    </source>
</reference>
<proteinExistence type="predicted"/>
<accession>A0AAD7B4M2</accession>
<gene>
    <name evidence="1" type="ORF">FB45DRAFT_875825</name>
</gene>
<protein>
    <submittedName>
        <fullName evidence="1">Uncharacterized protein</fullName>
    </submittedName>
</protein>
<evidence type="ECO:0000313" key="2">
    <source>
        <dbReference type="Proteomes" id="UP001221142"/>
    </source>
</evidence>
<dbReference type="Proteomes" id="UP001221142">
    <property type="component" value="Unassembled WGS sequence"/>
</dbReference>
<sequence length="146" mass="16879">MYMIACFITVDDLMSEAFEVQLSSSLLRTCLSARTLLLFAQGKDTFRFLREPPSSECSSPEQCRIRPARILSFSLARKRISPLAYFPPPLWTELLNQHFCPSCLTEARREYEDSRRRVWDQLPEIFGLPSWDELKAARDADLAGRD</sequence>